<keyword evidence="1" id="KW-0732">Signal</keyword>
<accession>A0A8E2DV95</accession>
<feature type="domain" description="Alginate lyase" evidence="4">
    <location>
        <begin position="281"/>
        <end position="550"/>
    </location>
</feature>
<name>A0A8E2DV95_9APHY</name>
<evidence type="ECO:0000256" key="3">
    <source>
        <dbReference type="SAM" id="MobiDB-lite"/>
    </source>
</evidence>
<organism evidence="5 6">
    <name type="scientific">Obba rivulosa</name>
    <dbReference type="NCBI Taxonomy" id="1052685"/>
    <lineage>
        <taxon>Eukaryota</taxon>
        <taxon>Fungi</taxon>
        <taxon>Dikarya</taxon>
        <taxon>Basidiomycota</taxon>
        <taxon>Agaricomycotina</taxon>
        <taxon>Agaricomycetes</taxon>
        <taxon>Polyporales</taxon>
        <taxon>Gelatoporiaceae</taxon>
        <taxon>Obba</taxon>
    </lineage>
</organism>
<dbReference type="Gene3D" id="1.50.10.100">
    <property type="entry name" value="Chondroitin AC/alginate lyase"/>
    <property type="match status" value="2"/>
</dbReference>
<evidence type="ECO:0000313" key="5">
    <source>
        <dbReference type="EMBL" id="OCH96520.1"/>
    </source>
</evidence>
<protein>
    <submittedName>
        <fullName evidence="5">Chondroitin AC/alginate lyase</fullName>
    </submittedName>
</protein>
<dbReference type="AlphaFoldDB" id="A0A8E2DV95"/>
<dbReference type="GO" id="GO:0016829">
    <property type="term" value="F:lyase activity"/>
    <property type="evidence" value="ECO:0007669"/>
    <property type="project" value="UniProtKB-KW"/>
</dbReference>
<dbReference type="Proteomes" id="UP000250043">
    <property type="component" value="Unassembled WGS sequence"/>
</dbReference>
<feature type="region of interest" description="Disordered" evidence="3">
    <location>
        <begin position="196"/>
        <end position="215"/>
    </location>
</feature>
<feature type="compositionally biased region" description="Polar residues" evidence="3">
    <location>
        <begin position="259"/>
        <end position="270"/>
    </location>
</feature>
<feature type="region of interest" description="Disordered" evidence="3">
    <location>
        <begin position="129"/>
        <end position="168"/>
    </location>
</feature>
<reference evidence="5 6" key="1">
    <citation type="submission" date="2016-07" db="EMBL/GenBank/DDBJ databases">
        <title>Draft genome of the white-rot fungus Obba rivulosa 3A-2.</title>
        <authorList>
            <consortium name="DOE Joint Genome Institute"/>
            <person name="Miettinen O."/>
            <person name="Riley R."/>
            <person name="Acob R."/>
            <person name="Barry K."/>
            <person name="Cullen D."/>
            <person name="De Vries R."/>
            <person name="Hainaut M."/>
            <person name="Hatakka A."/>
            <person name="Henrissat B."/>
            <person name="Hilden K."/>
            <person name="Kuo R."/>
            <person name="Labutti K."/>
            <person name="Lipzen A."/>
            <person name="Makela M.R."/>
            <person name="Sandor L."/>
            <person name="Spatafora J.W."/>
            <person name="Grigoriev I.V."/>
            <person name="Hibbett D.S."/>
        </authorList>
    </citation>
    <scope>NUCLEOTIDE SEQUENCE [LARGE SCALE GENOMIC DNA]</scope>
    <source>
        <strain evidence="5 6">3A-2</strain>
    </source>
</reference>
<feature type="compositionally biased region" description="Polar residues" evidence="3">
    <location>
        <begin position="204"/>
        <end position="213"/>
    </location>
</feature>
<dbReference type="SUPFAM" id="SSF48230">
    <property type="entry name" value="Chondroitin AC/alginate lyase"/>
    <property type="match status" value="1"/>
</dbReference>
<feature type="compositionally biased region" description="Polar residues" evidence="3">
    <location>
        <begin position="284"/>
        <end position="300"/>
    </location>
</feature>
<dbReference type="Pfam" id="PF05426">
    <property type="entry name" value="Alginate_lyase"/>
    <property type="match status" value="1"/>
</dbReference>
<dbReference type="GO" id="GO:0042597">
    <property type="term" value="C:periplasmic space"/>
    <property type="evidence" value="ECO:0007669"/>
    <property type="project" value="InterPro"/>
</dbReference>
<dbReference type="OrthoDB" id="63533at2759"/>
<feature type="compositionally biased region" description="Acidic residues" evidence="3">
    <location>
        <begin position="132"/>
        <end position="146"/>
    </location>
</feature>
<gene>
    <name evidence="5" type="ORF">OBBRIDRAFT_765330</name>
</gene>
<keyword evidence="6" id="KW-1185">Reference proteome</keyword>
<evidence type="ECO:0000259" key="4">
    <source>
        <dbReference type="Pfam" id="PF05426"/>
    </source>
</evidence>
<dbReference type="InterPro" id="IPR008397">
    <property type="entry name" value="Alginate_lyase_dom"/>
</dbReference>
<evidence type="ECO:0000313" key="6">
    <source>
        <dbReference type="Proteomes" id="UP000250043"/>
    </source>
</evidence>
<dbReference type="EMBL" id="KV722330">
    <property type="protein sequence ID" value="OCH96520.1"/>
    <property type="molecule type" value="Genomic_DNA"/>
</dbReference>
<sequence>MCTIWYYDSSPRFTFCLSWSYPSAMLTSLDHITLYCAVLAAAGSVLADSNDWVNIQYVLKQAGGSNSDTSAARQNIISNAGSTAKQGPWSVITKNKALPPSGNTHDYLSWAPYHWPDCNWCSKGTTHLSNPDDPDDGDDDGSDPPDADPGAGGSNSYEDGGSDDGTPEVALFVLGNPSSAFVKSKRSAFDAHHRMMRRRRELSTAESSPSKTQDLALSSSEAELLALVELPAQLPVLDILSFPSSFPTVLPTQPPAVNAPTSSTTQSSIGTVAGTPAPAEAPAKTQSSKCTPSPTRSLAPSATWTTCPYFVHDGKVNPDVRTIPDSPAVVDMTQSTLYNALAYTLQKAGTYSQNAATFIDTWFLSSATAMHPNMNFGQLVRGPGPDHQVGTFTGVLDLRGLVKVVNAIQLLKGAGSPDWTAAREKAMTTWMNQYISWLQTSDIGKETASKVNNHLSFYINQFAAAKMYTGDTAGATTALKNYFSNQFLDQIAASGEQPFEAVRTRPYHYRCFNLEAMITNAKLGDQLGLDLWTAKSKYGSTIQTALDYTMGLDPKGEDVSDIFPHVAAVAAAYGDPKGKYAGFLQKNAGNYKSQPFWFYDQTIALSNAPAAKVKHSRGFVRSLLPAVDFAGMKALFSHAVVAVEDTPIPFTCPAVFDDSPEVEIDDGIFVTCDELKPFYELPIPPWVSNASSTVL</sequence>
<proteinExistence type="predicted"/>
<dbReference type="InterPro" id="IPR008929">
    <property type="entry name" value="Chondroitin_lyas"/>
</dbReference>
<keyword evidence="2 5" id="KW-0456">Lyase</keyword>
<evidence type="ECO:0000256" key="2">
    <source>
        <dbReference type="ARBA" id="ARBA00023239"/>
    </source>
</evidence>
<feature type="region of interest" description="Disordered" evidence="3">
    <location>
        <begin position="256"/>
        <end position="300"/>
    </location>
</feature>
<evidence type="ECO:0000256" key="1">
    <source>
        <dbReference type="ARBA" id="ARBA00022729"/>
    </source>
</evidence>